<accession>J7THU3</accession>
<dbReference type="RefSeq" id="WP_002890654.1">
    <property type="nucleotide sequence ID" value="NZ_ALIF01000001.1"/>
</dbReference>
<evidence type="ECO:0000259" key="3">
    <source>
        <dbReference type="Pfam" id="PF13354"/>
    </source>
</evidence>
<dbReference type="Gene3D" id="3.40.710.10">
    <property type="entry name" value="DD-peptidase/beta-lactamase superfamily"/>
    <property type="match status" value="1"/>
</dbReference>
<gene>
    <name evidence="4" type="ORF">RSSL_02043</name>
</gene>
<name>J7THU3_STRSL</name>
<dbReference type="AlphaFoldDB" id="J7THU3"/>
<feature type="compositionally biased region" description="Basic and acidic residues" evidence="1">
    <location>
        <begin position="73"/>
        <end position="109"/>
    </location>
</feature>
<feature type="compositionally biased region" description="Basic residues" evidence="1">
    <location>
        <begin position="22"/>
        <end position="39"/>
    </location>
</feature>
<reference evidence="4 5" key="1">
    <citation type="journal article" date="2012" name="J. Bacteriol.">
        <title>Genome Sequence of the Lantibiotic Bacteriocin Producer Streptococcus salivarius Strain K12.</title>
        <authorList>
            <person name="Barretto C."/>
            <person name="Alvarez-Martin P."/>
            <person name="Foata F."/>
            <person name="Renault P."/>
            <person name="Berger B."/>
        </authorList>
    </citation>
    <scope>NUCLEOTIDE SEQUENCE [LARGE SCALE GENOMIC DNA]</scope>
    <source>
        <strain evidence="4 5">K12</strain>
    </source>
</reference>
<dbReference type="SUPFAM" id="SSF56601">
    <property type="entry name" value="beta-lactamase/transpeptidase-like"/>
    <property type="match status" value="1"/>
</dbReference>
<feature type="compositionally biased region" description="Basic and acidic residues" evidence="1">
    <location>
        <begin position="40"/>
        <end position="66"/>
    </location>
</feature>
<keyword evidence="5" id="KW-1185">Reference proteome</keyword>
<feature type="compositionally biased region" description="Basic and acidic residues" evidence="1">
    <location>
        <begin position="178"/>
        <end position="189"/>
    </location>
</feature>
<keyword evidence="2" id="KW-1133">Transmembrane helix</keyword>
<dbReference type="PATRIC" id="fig|1200793.3.peg.747"/>
<feature type="transmembrane region" description="Helical" evidence="2">
    <location>
        <begin position="133"/>
        <end position="155"/>
    </location>
</feature>
<dbReference type="GO" id="GO:0030655">
    <property type="term" value="P:beta-lactam antibiotic catabolic process"/>
    <property type="evidence" value="ECO:0007669"/>
    <property type="project" value="InterPro"/>
</dbReference>
<dbReference type="InterPro" id="IPR045155">
    <property type="entry name" value="Beta-lactam_cat"/>
</dbReference>
<dbReference type="PANTHER" id="PTHR35333:SF3">
    <property type="entry name" value="BETA-LACTAMASE-TYPE TRANSPEPTIDASE FOLD CONTAINING PROTEIN"/>
    <property type="match status" value="1"/>
</dbReference>
<dbReference type="InterPro" id="IPR000871">
    <property type="entry name" value="Beta-lactam_class-A"/>
</dbReference>
<proteinExistence type="predicted"/>
<evidence type="ECO:0000256" key="2">
    <source>
        <dbReference type="SAM" id="Phobius"/>
    </source>
</evidence>
<dbReference type="EMBL" id="ALIF01000001">
    <property type="protein sequence ID" value="EJO16861.1"/>
    <property type="molecule type" value="Genomic_DNA"/>
</dbReference>
<dbReference type="GO" id="GO:0046677">
    <property type="term" value="P:response to antibiotic"/>
    <property type="evidence" value="ECO:0007669"/>
    <property type="project" value="InterPro"/>
</dbReference>
<dbReference type="InterPro" id="IPR012338">
    <property type="entry name" value="Beta-lactam/transpept-like"/>
</dbReference>
<comment type="caution">
    <text evidence="4">The sequence shown here is derived from an EMBL/GenBank/DDBJ whole genome shotgun (WGS) entry which is preliminary data.</text>
</comment>
<evidence type="ECO:0000313" key="5">
    <source>
        <dbReference type="Proteomes" id="UP000006983"/>
    </source>
</evidence>
<dbReference type="PANTHER" id="PTHR35333">
    <property type="entry name" value="BETA-LACTAMASE"/>
    <property type="match status" value="1"/>
</dbReference>
<feature type="compositionally biased region" description="Basic residues" evidence="1">
    <location>
        <begin position="115"/>
        <end position="125"/>
    </location>
</feature>
<dbReference type="GO" id="GO:0008800">
    <property type="term" value="F:beta-lactamase activity"/>
    <property type="evidence" value="ECO:0007669"/>
    <property type="project" value="InterPro"/>
</dbReference>
<keyword evidence="2" id="KW-0812">Transmembrane</keyword>
<dbReference type="Proteomes" id="UP000006983">
    <property type="component" value="Unassembled WGS sequence"/>
</dbReference>
<keyword evidence="2" id="KW-0472">Membrane</keyword>
<feature type="region of interest" description="Disordered" evidence="1">
    <location>
        <begin position="22"/>
        <end position="127"/>
    </location>
</feature>
<feature type="region of interest" description="Disordered" evidence="1">
    <location>
        <begin position="159"/>
        <end position="200"/>
    </location>
</feature>
<feature type="domain" description="Beta-lactamase class A catalytic" evidence="3">
    <location>
        <begin position="244"/>
        <end position="444"/>
    </location>
</feature>
<dbReference type="Pfam" id="PF13354">
    <property type="entry name" value="Beta-lactamase2"/>
    <property type="match status" value="1"/>
</dbReference>
<protein>
    <submittedName>
        <fullName evidence="4">Peptidase family S11</fullName>
    </submittedName>
</protein>
<organism evidence="4 5">
    <name type="scientific">Streptococcus salivarius K12</name>
    <dbReference type="NCBI Taxonomy" id="1200793"/>
    <lineage>
        <taxon>Bacteria</taxon>
        <taxon>Bacillati</taxon>
        <taxon>Bacillota</taxon>
        <taxon>Bacilli</taxon>
        <taxon>Lactobacillales</taxon>
        <taxon>Streptococcaceae</taxon>
        <taxon>Streptococcus</taxon>
    </lineage>
</organism>
<evidence type="ECO:0000256" key="1">
    <source>
        <dbReference type="SAM" id="MobiDB-lite"/>
    </source>
</evidence>
<evidence type="ECO:0000313" key="4">
    <source>
        <dbReference type="EMBL" id="EJO16861.1"/>
    </source>
</evidence>
<sequence>MIVKSPCFLVNYSLNYYCYEKKKKHSSKKYSGSRRKTKDKKKDSVKQDLQQDVKKDTKDTKKDVKKGAKKANKKEAKKDTKKVSKKSADKKVAEETVVPVEHKEKETKTETLALRSKRSKRSKSKSSRDDKKAYLILAFLGVLVILLFVAMLALAGRGKKAGHTGSLGNIFGSSSKVTKKEDKEKEEKVTPTNKSAEAKQAVMEADADTMYGNGLYYDYANMTLNQVVEAFMADQGIESSQIAFSYKNTKTNEQFSMNDTQPMTAGSTYKLPLNMLVMDQVNKGKLSLTERFDITNTEYEYQAEHDSYVAAFGGSMTIPEMQEYSLVYSENTPAYALAERLGGMEKFYGMLDKYGKSKGEVKTIQMHGNKTTTDYYIQVLDYLWKHQEDYKDILKYLGESFPEYYYKTYNQGLTIYQKPGYVREALNVDAIVMEDTPYLIAIYTRYLGGSNEETSEVNNVGLQQLEMLSYVINEWHRVNMN</sequence>